<dbReference type="InterPro" id="IPR050985">
    <property type="entry name" value="Alpha-glycosidase_related"/>
</dbReference>
<keyword evidence="7" id="KW-1185">Reference proteome</keyword>
<keyword evidence="3" id="KW-0812">Transmembrane</keyword>
<organism evidence="6 7">
    <name type="scientific">Patella caerulea</name>
    <name type="common">Rayed Mediterranean limpet</name>
    <dbReference type="NCBI Taxonomy" id="87958"/>
    <lineage>
        <taxon>Eukaryota</taxon>
        <taxon>Metazoa</taxon>
        <taxon>Spiralia</taxon>
        <taxon>Lophotrochozoa</taxon>
        <taxon>Mollusca</taxon>
        <taxon>Gastropoda</taxon>
        <taxon>Patellogastropoda</taxon>
        <taxon>Patelloidea</taxon>
        <taxon>Patellidae</taxon>
        <taxon>Patella</taxon>
    </lineage>
</organism>
<evidence type="ECO:0000313" key="7">
    <source>
        <dbReference type="Proteomes" id="UP001347796"/>
    </source>
</evidence>
<dbReference type="PANTHER" id="PTHR43053">
    <property type="entry name" value="GLYCOSIDASE FAMILY 31"/>
    <property type="match status" value="1"/>
</dbReference>
<comment type="caution">
    <text evidence="6">The sequence shown here is derived from an EMBL/GenBank/DDBJ whole genome shotgun (WGS) entry which is preliminary data.</text>
</comment>
<feature type="transmembrane region" description="Helical" evidence="3">
    <location>
        <begin position="35"/>
        <end position="58"/>
    </location>
</feature>
<sequence>MVMVTQLHVHPHHFGIKSFFMFQINWKDKETYKKYVIHIFVIFIFILSLVFVSLAWYYHHITEHAIASSQQIFFDPRLRVLTLSDPNGHDIIKAQLGQEIPSWQLPLHCPLIETGDQSKKECLWKRHAVLRVNHFYSPDKDIQCYNVSWESLNPKYVPYDCFDIGDVQWFGSSNLTYGSMPISGKFDYNSNEYSAGNEGVLQSAVEFYWITSNAVGLFVNNEIPTHVRWNTTREGQMCLIANFTVPFYDQDDKRLPRLNYTLCNGHDTLKTHTFMRNLHSDPEKLRMIDTKSLQDPHWSTVAEKKSRQITQADVENVARSVVKYGLNCSTIQIDGVWQSKLGNLEFDVSTFPNVTRMMEIVESSNCSISLEINPFFHFLSENYDHGVKNNFFVRDSGAYVPGLVHWQHGIASVLDVSNEKAHEWFVNSIKSINSNYKIDILRFTYGNSNWLPHRPHFNVINETPNAVRRLFTNLVYSTNPKLVIDNTAQTQNVASLLSVKASIITMGTKTCISDLIPKSLTLGILGYPFIMSDGFRSYHDKINLNAPNLPSKDLFIRWMQLSAFFPATSYSLSPWSFDDETVKVSKNASVLHETLIMPIIKSRKMMQDLHRGLSIMRPLWMANAGDSTAKSISDQFLIGDTLLVAPIVCESTVKRDIYIPAGIWNDQLRSTLVVGPKWLHDYHASLFEIPHFVFMRVYN</sequence>
<keyword evidence="3" id="KW-1133">Transmembrane helix</keyword>
<evidence type="ECO:0000256" key="3">
    <source>
        <dbReference type="SAM" id="Phobius"/>
    </source>
</evidence>
<dbReference type="GO" id="GO:0004553">
    <property type="term" value="F:hydrolase activity, hydrolyzing O-glycosyl compounds"/>
    <property type="evidence" value="ECO:0007669"/>
    <property type="project" value="InterPro"/>
</dbReference>
<gene>
    <name evidence="6" type="ORF">SNE40_014468</name>
</gene>
<dbReference type="PANTHER" id="PTHR43053:SF6">
    <property type="entry name" value="SITS-BINDING PROTEIN"/>
    <property type="match status" value="1"/>
</dbReference>
<protein>
    <submittedName>
        <fullName evidence="6">Uncharacterized protein</fullName>
    </submittedName>
</protein>
<dbReference type="SUPFAM" id="SSF51445">
    <property type="entry name" value="(Trans)glycosidases"/>
    <property type="match status" value="1"/>
</dbReference>
<feature type="domain" description="Glycoside hydrolase family 31 TIM barrel" evidence="4">
    <location>
        <begin position="308"/>
        <end position="595"/>
    </location>
</feature>
<evidence type="ECO:0000259" key="5">
    <source>
        <dbReference type="Pfam" id="PF21365"/>
    </source>
</evidence>
<dbReference type="AlphaFoldDB" id="A0AAN8PCY6"/>
<keyword evidence="2" id="KW-0326">Glycosidase</keyword>
<dbReference type="Gene3D" id="3.20.20.80">
    <property type="entry name" value="Glycosidases"/>
    <property type="match status" value="1"/>
</dbReference>
<dbReference type="InterPro" id="IPR017853">
    <property type="entry name" value="GH"/>
</dbReference>
<evidence type="ECO:0000256" key="1">
    <source>
        <dbReference type="ARBA" id="ARBA00007806"/>
    </source>
</evidence>
<dbReference type="EMBL" id="JAZGQO010000010">
    <property type="protein sequence ID" value="KAK6176127.1"/>
    <property type="molecule type" value="Genomic_DNA"/>
</dbReference>
<keyword evidence="3" id="KW-0472">Membrane</keyword>
<keyword evidence="2" id="KW-0378">Hydrolase</keyword>
<reference evidence="6 7" key="1">
    <citation type="submission" date="2024-01" db="EMBL/GenBank/DDBJ databases">
        <title>The genome of the rayed Mediterranean limpet Patella caerulea (Linnaeus, 1758).</title>
        <authorList>
            <person name="Anh-Thu Weber A."/>
            <person name="Halstead-Nussloch G."/>
        </authorList>
    </citation>
    <scope>NUCLEOTIDE SEQUENCE [LARGE SCALE GENOMIC DNA]</scope>
    <source>
        <strain evidence="6">AATW-2023a</strain>
        <tissue evidence="6">Whole specimen</tissue>
    </source>
</reference>
<evidence type="ECO:0000256" key="2">
    <source>
        <dbReference type="RuleBase" id="RU361185"/>
    </source>
</evidence>
<evidence type="ECO:0000259" key="4">
    <source>
        <dbReference type="Pfam" id="PF01055"/>
    </source>
</evidence>
<evidence type="ECO:0000313" key="6">
    <source>
        <dbReference type="EMBL" id="KAK6176127.1"/>
    </source>
</evidence>
<dbReference type="Pfam" id="PF21365">
    <property type="entry name" value="Glyco_hydro_31_3rd"/>
    <property type="match status" value="1"/>
</dbReference>
<dbReference type="GO" id="GO:0005975">
    <property type="term" value="P:carbohydrate metabolic process"/>
    <property type="evidence" value="ECO:0007669"/>
    <property type="project" value="InterPro"/>
</dbReference>
<dbReference type="SUPFAM" id="SSF51011">
    <property type="entry name" value="Glycosyl hydrolase domain"/>
    <property type="match status" value="1"/>
</dbReference>
<dbReference type="InterPro" id="IPR048395">
    <property type="entry name" value="Glyco_hydro_31_C"/>
</dbReference>
<dbReference type="Pfam" id="PF01055">
    <property type="entry name" value="Glyco_hydro_31_2nd"/>
    <property type="match status" value="1"/>
</dbReference>
<dbReference type="CDD" id="cd06592">
    <property type="entry name" value="GH31_NET37"/>
    <property type="match status" value="1"/>
</dbReference>
<comment type="similarity">
    <text evidence="1 2">Belongs to the glycosyl hydrolase 31 family.</text>
</comment>
<dbReference type="Gene3D" id="2.60.40.1180">
    <property type="entry name" value="Golgi alpha-mannosidase II"/>
    <property type="match status" value="1"/>
</dbReference>
<dbReference type="InterPro" id="IPR000322">
    <property type="entry name" value="Glyco_hydro_31_TIM"/>
</dbReference>
<name>A0AAN8PCY6_PATCE</name>
<proteinExistence type="inferred from homology"/>
<accession>A0AAN8PCY6</accession>
<dbReference type="Proteomes" id="UP001347796">
    <property type="component" value="Unassembled WGS sequence"/>
</dbReference>
<feature type="domain" description="Glycosyl hydrolase family 31 C-terminal" evidence="5">
    <location>
        <begin position="612"/>
        <end position="693"/>
    </location>
</feature>
<dbReference type="InterPro" id="IPR013780">
    <property type="entry name" value="Glyco_hydro_b"/>
</dbReference>